<evidence type="ECO:0000313" key="2">
    <source>
        <dbReference type="Proteomes" id="UP000269289"/>
    </source>
</evidence>
<proteinExistence type="predicted"/>
<comment type="caution">
    <text evidence="1">The sequence shown here is derived from an EMBL/GenBank/DDBJ whole genome shotgun (WGS) entry which is preliminary data.</text>
</comment>
<reference evidence="1 2" key="1">
    <citation type="submission" date="2018-10" db="EMBL/GenBank/DDBJ databases">
        <title>Isolation, diversity and antifungal activity of actinobacteria from wheat.</title>
        <authorList>
            <person name="Han C."/>
        </authorList>
    </citation>
    <scope>NUCLEOTIDE SEQUENCE [LARGE SCALE GENOMIC DNA]</scope>
    <source>
        <strain evidence="1 2">NEAU-YY56</strain>
    </source>
</reference>
<gene>
    <name evidence="1" type="ORF">EBM89_11475</name>
</gene>
<dbReference type="Proteomes" id="UP000269289">
    <property type="component" value="Unassembled WGS sequence"/>
</dbReference>
<organism evidence="1 2">
    <name type="scientific">Cellulomonas triticagri</name>
    <dbReference type="NCBI Taxonomy" id="2483352"/>
    <lineage>
        <taxon>Bacteria</taxon>
        <taxon>Bacillati</taxon>
        <taxon>Actinomycetota</taxon>
        <taxon>Actinomycetes</taxon>
        <taxon>Micrococcales</taxon>
        <taxon>Cellulomonadaceae</taxon>
        <taxon>Cellulomonas</taxon>
    </lineage>
</organism>
<keyword evidence="2" id="KW-1185">Reference proteome</keyword>
<name>A0A3M2J4Z6_9CELL</name>
<dbReference type="EMBL" id="RFFI01000058">
    <property type="protein sequence ID" value="RMI09162.1"/>
    <property type="molecule type" value="Genomic_DNA"/>
</dbReference>
<sequence length="68" mass="7136">MVVEVGAVDGALHLTCRNGFRQVGAPKRVADLVAEIASALGREAGDVAVSARRTDPPWAPVWPRTDVG</sequence>
<protein>
    <submittedName>
        <fullName evidence="1">Uncharacterized protein</fullName>
    </submittedName>
</protein>
<evidence type="ECO:0000313" key="1">
    <source>
        <dbReference type="EMBL" id="RMI09162.1"/>
    </source>
</evidence>
<dbReference type="RefSeq" id="WP_122149562.1">
    <property type="nucleotide sequence ID" value="NZ_RFFI01000058.1"/>
</dbReference>
<accession>A0A3M2J4Z6</accession>
<dbReference type="AlphaFoldDB" id="A0A3M2J4Z6"/>